<keyword evidence="7" id="KW-0812">Transmembrane</keyword>
<keyword evidence="10" id="KW-1185">Reference proteome</keyword>
<organism evidence="9 10">
    <name type="scientific">Paenibacillus albus</name>
    <dbReference type="NCBI Taxonomy" id="2495582"/>
    <lineage>
        <taxon>Bacteria</taxon>
        <taxon>Bacillati</taxon>
        <taxon>Bacillota</taxon>
        <taxon>Bacilli</taxon>
        <taxon>Bacillales</taxon>
        <taxon>Paenibacillaceae</taxon>
        <taxon>Paenibacillus</taxon>
    </lineage>
</organism>
<dbReference type="InterPro" id="IPR051406">
    <property type="entry name" value="PLD_domain"/>
</dbReference>
<keyword evidence="6" id="KW-0443">Lipid metabolism</keyword>
<dbReference type="InterPro" id="IPR025202">
    <property type="entry name" value="PLD-like_dom"/>
</dbReference>
<feature type="transmembrane region" description="Helical" evidence="7">
    <location>
        <begin position="12"/>
        <end position="41"/>
    </location>
</feature>
<name>A0A3Q8X4M1_9BACL</name>
<gene>
    <name evidence="9" type="ORF">EJC50_12560</name>
</gene>
<evidence type="ECO:0000256" key="4">
    <source>
        <dbReference type="ARBA" id="ARBA00022801"/>
    </source>
</evidence>
<evidence type="ECO:0000256" key="2">
    <source>
        <dbReference type="ARBA" id="ARBA00008664"/>
    </source>
</evidence>
<feature type="transmembrane region" description="Helical" evidence="7">
    <location>
        <begin position="79"/>
        <end position="99"/>
    </location>
</feature>
<dbReference type="PROSITE" id="PS50035">
    <property type="entry name" value="PLD"/>
    <property type="match status" value="1"/>
</dbReference>
<dbReference type="GO" id="GO:0004630">
    <property type="term" value="F:phospholipase D activity"/>
    <property type="evidence" value="ECO:0007669"/>
    <property type="project" value="UniProtKB-EC"/>
</dbReference>
<evidence type="ECO:0000313" key="10">
    <source>
        <dbReference type="Proteomes" id="UP000272528"/>
    </source>
</evidence>
<protein>
    <recommendedName>
        <fullName evidence="3">phospholipase D</fullName>
        <ecNumber evidence="3">3.1.4.4</ecNumber>
    </recommendedName>
</protein>
<reference evidence="10" key="1">
    <citation type="submission" date="2018-12" db="EMBL/GenBank/DDBJ databases">
        <title>Genome sequence of Peanibacillus sp.</title>
        <authorList>
            <person name="Subramani G."/>
            <person name="Srinivasan S."/>
            <person name="Kim M.K."/>
        </authorList>
    </citation>
    <scope>NUCLEOTIDE SEQUENCE [LARGE SCALE GENOMIC DNA]</scope>
    <source>
        <strain evidence="10">18JY67-1</strain>
    </source>
</reference>
<sequence>MKRTSSFLTSAMILIIALTVFVVPLLLFILLSLFTLIVIGYHEFQQQKKKPNGSSIWGAVAITLLLSALTVVLTEHLQLQMFFGVLSLFWIINVSIFVLSKFPKSEKVKDGLVVPTDASATAGYEVLNTKIDALAAMLVHMSNQQTATAQQNHNNSNDIINVLIRMSDTLTDLQNTKDNVSTISGDWISEKLNTVLQDFQSKIETYINNTLETMRFTDASETQAIMDQLHHVSNTIQAIDSTQAGHLQALTEALQLHDEAIREQLSQGNDAVEIISSSSEIKDAILKNIVKADTYIDICVFSFTERSVLNELLKKEIPIRMIIDGPALANSVTGSGSGKLRPETVKLLRTLKNKKNVIIKSFNAVNGQGHMHRKEMIIDSKFTLSGSANYSKNAFENSIERLYIFKGHDYSKKHQLDFDLLWKDLFVDALLYV</sequence>
<keyword evidence="5" id="KW-0442">Lipid degradation</keyword>
<dbReference type="RefSeq" id="WP_126015618.1">
    <property type="nucleotide sequence ID" value="NZ_CP034437.1"/>
</dbReference>
<dbReference type="PANTHER" id="PTHR43856">
    <property type="entry name" value="CARDIOLIPIN HYDROLASE"/>
    <property type="match status" value="1"/>
</dbReference>
<dbReference type="InterPro" id="IPR001736">
    <property type="entry name" value="PLipase_D/transphosphatidylase"/>
</dbReference>
<keyword evidence="7" id="KW-0472">Membrane</keyword>
<comment type="similarity">
    <text evidence="2">Belongs to the phospholipase D family.</text>
</comment>
<dbReference type="SUPFAM" id="SSF56024">
    <property type="entry name" value="Phospholipase D/nuclease"/>
    <property type="match status" value="1"/>
</dbReference>
<evidence type="ECO:0000256" key="5">
    <source>
        <dbReference type="ARBA" id="ARBA00022963"/>
    </source>
</evidence>
<dbReference type="AlphaFoldDB" id="A0A3Q8X4M1"/>
<dbReference type="PANTHER" id="PTHR43856:SF1">
    <property type="entry name" value="MITOCHONDRIAL CARDIOLIPIN HYDROLASE"/>
    <property type="match status" value="1"/>
</dbReference>
<evidence type="ECO:0000256" key="6">
    <source>
        <dbReference type="ARBA" id="ARBA00023098"/>
    </source>
</evidence>
<keyword evidence="4" id="KW-0378">Hydrolase</keyword>
<dbReference type="GO" id="GO:0006793">
    <property type="term" value="P:phosphorus metabolic process"/>
    <property type="evidence" value="ECO:0007669"/>
    <property type="project" value="UniProtKB-ARBA"/>
</dbReference>
<evidence type="ECO:0000256" key="3">
    <source>
        <dbReference type="ARBA" id="ARBA00012027"/>
    </source>
</evidence>
<dbReference type="EMBL" id="CP034437">
    <property type="protein sequence ID" value="AZN40387.1"/>
    <property type="molecule type" value="Genomic_DNA"/>
</dbReference>
<dbReference type="GO" id="GO:0016891">
    <property type="term" value="F:RNA endonuclease activity producing 5'-phosphomonoesters, hydrolytic mechanism"/>
    <property type="evidence" value="ECO:0007669"/>
    <property type="project" value="TreeGrafter"/>
</dbReference>
<dbReference type="GO" id="GO:0016042">
    <property type="term" value="P:lipid catabolic process"/>
    <property type="evidence" value="ECO:0007669"/>
    <property type="project" value="UniProtKB-KW"/>
</dbReference>
<dbReference type="EC" id="3.1.4.4" evidence="3"/>
<proteinExistence type="inferred from homology"/>
<feature type="transmembrane region" description="Helical" evidence="7">
    <location>
        <begin position="53"/>
        <end position="73"/>
    </location>
</feature>
<dbReference type="Pfam" id="PF13091">
    <property type="entry name" value="PLDc_2"/>
    <property type="match status" value="1"/>
</dbReference>
<dbReference type="KEGG" id="palb:EJC50_12560"/>
<evidence type="ECO:0000259" key="8">
    <source>
        <dbReference type="PROSITE" id="PS50035"/>
    </source>
</evidence>
<dbReference type="OrthoDB" id="9814092at2"/>
<comment type="catalytic activity">
    <reaction evidence="1">
        <text>a 1,2-diacyl-sn-glycero-3-phosphocholine + H2O = a 1,2-diacyl-sn-glycero-3-phosphate + choline + H(+)</text>
        <dbReference type="Rhea" id="RHEA:14445"/>
        <dbReference type="ChEBI" id="CHEBI:15354"/>
        <dbReference type="ChEBI" id="CHEBI:15377"/>
        <dbReference type="ChEBI" id="CHEBI:15378"/>
        <dbReference type="ChEBI" id="CHEBI:57643"/>
        <dbReference type="ChEBI" id="CHEBI:58608"/>
        <dbReference type="EC" id="3.1.4.4"/>
    </reaction>
</comment>
<evidence type="ECO:0000256" key="7">
    <source>
        <dbReference type="SAM" id="Phobius"/>
    </source>
</evidence>
<evidence type="ECO:0000256" key="1">
    <source>
        <dbReference type="ARBA" id="ARBA00000798"/>
    </source>
</evidence>
<dbReference type="Proteomes" id="UP000272528">
    <property type="component" value="Chromosome"/>
</dbReference>
<evidence type="ECO:0000313" key="9">
    <source>
        <dbReference type="EMBL" id="AZN40387.1"/>
    </source>
</evidence>
<keyword evidence="7" id="KW-1133">Transmembrane helix</keyword>
<accession>A0A3Q8X4M1</accession>
<feature type="domain" description="PLD phosphodiesterase" evidence="8">
    <location>
        <begin position="367"/>
        <end position="394"/>
    </location>
</feature>
<dbReference type="Gene3D" id="3.30.870.10">
    <property type="entry name" value="Endonuclease Chain A"/>
    <property type="match status" value="1"/>
</dbReference>